<evidence type="ECO:0000313" key="5">
    <source>
        <dbReference type="Proteomes" id="UP000696294"/>
    </source>
</evidence>
<dbReference type="InterPro" id="IPR000182">
    <property type="entry name" value="GNAT_dom"/>
</dbReference>
<dbReference type="CDD" id="cd04301">
    <property type="entry name" value="NAT_SF"/>
    <property type="match status" value="1"/>
</dbReference>
<evidence type="ECO:0000256" key="2">
    <source>
        <dbReference type="ARBA" id="ARBA00023315"/>
    </source>
</evidence>
<dbReference type="SUPFAM" id="SSF55729">
    <property type="entry name" value="Acyl-CoA N-acyltransferases (Nat)"/>
    <property type="match status" value="1"/>
</dbReference>
<dbReference type="PANTHER" id="PTHR43626">
    <property type="entry name" value="ACYL-COA N-ACYLTRANSFERASE"/>
    <property type="match status" value="1"/>
</dbReference>
<dbReference type="PROSITE" id="PS51186">
    <property type="entry name" value="GNAT"/>
    <property type="match status" value="1"/>
</dbReference>
<feature type="domain" description="N-acetyltransferase" evidence="3">
    <location>
        <begin position="22"/>
        <end position="166"/>
    </location>
</feature>
<keyword evidence="1" id="KW-0808">Transferase</keyword>
<comment type="caution">
    <text evidence="4">The sequence shown here is derived from an EMBL/GenBank/DDBJ whole genome shotgun (WGS) entry which is preliminary data.</text>
</comment>
<accession>A0ABX1BHE8</accession>
<dbReference type="EMBL" id="JAATEP010000060">
    <property type="protein sequence ID" value="NJP97170.1"/>
    <property type="molecule type" value="Genomic_DNA"/>
</dbReference>
<sequence length="166" mass="18862">MAWRRSGVRIPIAPPLRVVRVVIIAAETSFDEAEIFHLYDSVGWTVWTRDIAKVCRALANSHLVLAARTDDGRLVGLARTVSDDEVVCYVQELLVDKEFQGQGIGRRLLEQLMERYAHCRYFVLTTDHESTPDGPANHAFYRRMGLVEHHEQGLSAFGRRVEGEND</sequence>
<dbReference type="InterPro" id="IPR045039">
    <property type="entry name" value="NSI-like"/>
</dbReference>
<reference evidence="4 5" key="1">
    <citation type="submission" date="2020-03" db="EMBL/GenBank/DDBJ databases">
        <title>WGS of actinomycetes isolated from Thailand.</title>
        <authorList>
            <person name="Thawai C."/>
        </authorList>
    </citation>
    <scope>NUCLEOTIDE SEQUENCE [LARGE SCALE GENOMIC DNA]</scope>
    <source>
        <strain evidence="4 5">FMUSA5-5</strain>
    </source>
</reference>
<dbReference type="InterPro" id="IPR016181">
    <property type="entry name" value="Acyl_CoA_acyltransferase"/>
</dbReference>
<protein>
    <submittedName>
        <fullName evidence="4">GNAT family N-acetyltransferase</fullName>
    </submittedName>
</protein>
<proteinExistence type="predicted"/>
<keyword evidence="2" id="KW-0012">Acyltransferase</keyword>
<evidence type="ECO:0000256" key="1">
    <source>
        <dbReference type="ARBA" id="ARBA00022679"/>
    </source>
</evidence>
<organism evidence="4 5">
    <name type="scientific">Nonomuraea composti</name>
    <dbReference type="NCBI Taxonomy" id="2720023"/>
    <lineage>
        <taxon>Bacteria</taxon>
        <taxon>Bacillati</taxon>
        <taxon>Actinomycetota</taxon>
        <taxon>Actinomycetes</taxon>
        <taxon>Streptosporangiales</taxon>
        <taxon>Streptosporangiaceae</taxon>
        <taxon>Nonomuraea</taxon>
    </lineage>
</organism>
<gene>
    <name evidence="4" type="ORF">HCN51_48440</name>
</gene>
<dbReference type="Proteomes" id="UP000696294">
    <property type="component" value="Unassembled WGS sequence"/>
</dbReference>
<evidence type="ECO:0000313" key="4">
    <source>
        <dbReference type="EMBL" id="NJP97170.1"/>
    </source>
</evidence>
<evidence type="ECO:0000259" key="3">
    <source>
        <dbReference type="PROSITE" id="PS51186"/>
    </source>
</evidence>
<name>A0ABX1BHE8_9ACTN</name>
<dbReference type="Pfam" id="PF13508">
    <property type="entry name" value="Acetyltransf_7"/>
    <property type="match status" value="1"/>
</dbReference>
<keyword evidence="5" id="KW-1185">Reference proteome</keyword>
<dbReference type="PANTHER" id="PTHR43626:SF4">
    <property type="entry name" value="GCN5-RELATED N-ACETYLTRANSFERASE 2, CHLOROPLASTIC"/>
    <property type="match status" value="1"/>
</dbReference>
<dbReference type="Gene3D" id="3.40.630.30">
    <property type="match status" value="1"/>
</dbReference>